<name>A0A6A5BFA0_NAEFO</name>
<gene>
    <name evidence="2" type="ORF">FDP41_008378</name>
</gene>
<protein>
    <submittedName>
        <fullName evidence="2">Uncharacterized protein</fullName>
    </submittedName>
</protein>
<evidence type="ECO:0000256" key="1">
    <source>
        <dbReference type="SAM" id="MobiDB-lite"/>
    </source>
</evidence>
<dbReference type="VEuPathDB" id="AmoebaDB:NF0033820"/>
<feature type="compositionally biased region" description="Low complexity" evidence="1">
    <location>
        <begin position="1"/>
        <end position="20"/>
    </location>
</feature>
<comment type="caution">
    <text evidence="2">The sequence shown here is derived from an EMBL/GenBank/DDBJ whole genome shotgun (WGS) entry which is preliminary data.</text>
</comment>
<dbReference type="Proteomes" id="UP000444721">
    <property type="component" value="Unassembled WGS sequence"/>
</dbReference>
<dbReference type="VEuPathDB" id="AmoebaDB:FDP41_008378"/>
<keyword evidence="3" id="KW-1185">Reference proteome</keyword>
<dbReference type="EMBL" id="VFQX01000061">
    <property type="protein sequence ID" value="KAF0973171.1"/>
    <property type="molecule type" value="Genomic_DNA"/>
</dbReference>
<feature type="region of interest" description="Disordered" evidence="1">
    <location>
        <begin position="1"/>
        <end position="69"/>
    </location>
</feature>
<dbReference type="RefSeq" id="XP_044557884.1">
    <property type="nucleotide sequence ID" value="XM_044712224.1"/>
</dbReference>
<reference evidence="2 3" key="1">
    <citation type="journal article" date="2019" name="Sci. Rep.">
        <title>Nanopore sequencing improves the draft genome of the human pathogenic amoeba Naegleria fowleri.</title>
        <authorList>
            <person name="Liechti N."/>
            <person name="Schurch N."/>
            <person name="Bruggmann R."/>
            <person name="Wittwer M."/>
        </authorList>
    </citation>
    <scope>NUCLEOTIDE SEQUENCE [LARGE SCALE GENOMIC DNA]</scope>
    <source>
        <strain evidence="2 3">ATCC 30894</strain>
    </source>
</reference>
<feature type="compositionally biased region" description="Low complexity" evidence="1">
    <location>
        <begin position="37"/>
        <end position="69"/>
    </location>
</feature>
<dbReference type="AlphaFoldDB" id="A0A6A5BFA0"/>
<evidence type="ECO:0000313" key="3">
    <source>
        <dbReference type="Proteomes" id="UP000444721"/>
    </source>
</evidence>
<sequence>MKFFGNSNKRSSSSQNRSFQTAFQDSEDTDEEDFKRLPNSSSSSNNNKLSRTLSSGSSSSSSSHASSCHSAMANLTSPISTIVSHHQFHPQQQHHHHSHPNLPSFSTLWTLDDQQDAISNMHQVQPVNIAPKNSKSNDCHQFKHDPINVHNNNNNSNNQNETYFTNEQRPHTYTISLQWNKSKKKFCLENDISYFSQFTRRTCLLTFVQWHWIKTNIKQPCSKLYQDMLSSGGSSFFSKQPSQQKFQECEKQLRNLLLKAQCKLNCSNDFDDNQYHRQPLFVSRRDVALVLNECSTCRGHLFESIELQLKFPKEASLSELYPPKILIHMKEFSDDLIEN</sequence>
<proteinExistence type="predicted"/>
<dbReference type="GeneID" id="68115596"/>
<evidence type="ECO:0000313" key="2">
    <source>
        <dbReference type="EMBL" id="KAF0973171.1"/>
    </source>
</evidence>
<organism evidence="2 3">
    <name type="scientific">Naegleria fowleri</name>
    <name type="common">Brain eating amoeba</name>
    <dbReference type="NCBI Taxonomy" id="5763"/>
    <lineage>
        <taxon>Eukaryota</taxon>
        <taxon>Discoba</taxon>
        <taxon>Heterolobosea</taxon>
        <taxon>Tetramitia</taxon>
        <taxon>Eutetramitia</taxon>
        <taxon>Vahlkampfiidae</taxon>
        <taxon>Naegleria</taxon>
    </lineage>
</organism>
<accession>A0A6A5BFA0</accession>